<protein>
    <recommendedName>
        <fullName evidence="2">histidine kinase</fullName>
        <ecNumber evidence="2">2.7.13.3</ecNumber>
    </recommendedName>
</protein>
<evidence type="ECO:0000256" key="5">
    <source>
        <dbReference type="ARBA" id="ARBA00022777"/>
    </source>
</evidence>
<dbReference type="EC" id="2.7.13.3" evidence="2"/>
<dbReference type="Pfam" id="PF00989">
    <property type="entry name" value="PAS"/>
    <property type="match status" value="1"/>
</dbReference>
<dbReference type="Proteomes" id="UP000428328">
    <property type="component" value="Chromosome"/>
</dbReference>
<dbReference type="InterPro" id="IPR013767">
    <property type="entry name" value="PAS_fold"/>
</dbReference>
<dbReference type="InterPro" id="IPR003661">
    <property type="entry name" value="HisK_dim/P_dom"/>
</dbReference>
<dbReference type="InterPro" id="IPR003594">
    <property type="entry name" value="HATPase_dom"/>
</dbReference>
<proteinExistence type="predicted"/>
<accession>A0A6I6JU30</accession>
<dbReference type="InterPro" id="IPR001610">
    <property type="entry name" value="PAC"/>
</dbReference>
<dbReference type="Pfam" id="PF02518">
    <property type="entry name" value="HATPase_c"/>
    <property type="match status" value="1"/>
</dbReference>
<dbReference type="PROSITE" id="PS50113">
    <property type="entry name" value="PAC"/>
    <property type="match status" value="2"/>
</dbReference>
<dbReference type="InterPro" id="IPR036890">
    <property type="entry name" value="HATPase_C_sf"/>
</dbReference>
<dbReference type="SUPFAM" id="SSF55785">
    <property type="entry name" value="PYP-like sensor domain (PAS domain)"/>
    <property type="match status" value="2"/>
</dbReference>
<dbReference type="InterPro" id="IPR004358">
    <property type="entry name" value="Sig_transdc_His_kin-like_C"/>
</dbReference>
<evidence type="ECO:0000313" key="12">
    <source>
        <dbReference type="Proteomes" id="UP000428328"/>
    </source>
</evidence>
<dbReference type="PROSITE" id="PS50109">
    <property type="entry name" value="HIS_KIN"/>
    <property type="match status" value="1"/>
</dbReference>
<keyword evidence="6" id="KW-0175">Coiled coil</keyword>
<gene>
    <name evidence="11" type="ORF">GM415_14060</name>
</gene>
<dbReference type="InterPro" id="IPR005467">
    <property type="entry name" value="His_kinase_dom"/>
</dbReference>
<dbReference type="CDD" id="cd00130">
    <property type="entry name" value="PAS"/>
    <property type="match status" value="1"/>
</dbReference>
<dbReference type="InterPro" id="IPR013656">
    <property type="entry name" value="PAS_4"/>
</dbReference>
<dbReference type="Pfam" id="PF00512">
    <property type="entry name" value="HisKA"/>
    <property type="match status" value="1"/>
</dbReference>
<dbReference type="CDD" id="cd00082">
    <property type="entry name" value="HisKA"/>
    <property type="match status" value="1"/>
</dbReference>
<dbReference type="InterPro" id="IPR036097">
    <property type="entry name" value="HisK_dim/P_sf"/>
</dbReference>
<dbReference type="InterPro" id="IPR000014">
    <property type="entry name" value="PAS"/>
</dbReference>
<dbReference type="EMBL" id="CP046400">
    <property type="protein sequence ID" value="QGY41204.1"/>
    <property type="molecule type" value="Genomic_DNA"/>
</dbReference>
<feature type="domain" description="PAC" evidence="10">
    <location>
        <begin position="112"/>
        <end position="164"/>
    </location>
</feature>
<organism evidence="11 12">
    <name type="scientific">Pseudodesulfovibrio cashew</name>
    <dbReference type="NCBI Taxonomy" id="2678688"/>
    <lineage>
        <taxon>Bacteria</taxon>
        <taxon>Pseudomonadati</taxon>
        <taxon>Thermodesulfobacteriota</taxon>
        <taxon>Desulfovibrionia</taxon>
        <taxon>Desulfovibrionales</taxon>
        <taxon>Desulfovibrionaceae</taxon>
    </lineage>
</organism>
<feature type="coiled-coil region" evidence="6">
    <location>
        <begin position="155"/>
        <end position="200"/>
    </location>
</feature>
<keyword evidence="4" id="KW-0808">Transferase</keyword>
<dbReference type="KEGG" id="psel:GM415_14060"/>
<dbReference type="NCBIfam" id="TIGR00229">
    <property type="entry name" value="sensory_box"/>
    <property type="match status" value="1"/>
</dbReference>
<dbReference type="SMART" id="SM00387">
    <property type="entry name" value="HATPase_c"/>
    <property type="match status" value="1"/>
</dbReference>
<dbReference type="PRINTS" id="PR00344">
    <property type="entry name" value="BCTRLSENSOR"/>
</dbReference>
<sequence length="576" mass="64545">MLNSEMLQLLPEALLTVGLLVLAAVFFIRRPFVRSLKDQNTFLQTLIESIPSPVFYKNGNGLYLGCNEAFLTMLGRTKEEVVGKSVYDLSPKHLAEIYERADKDLFEKQGVQRYETQVEFADGTLHDMYFTKSVFHDARGEVAGLLGVMLDISARKQAENELKEAHEHLERKVAERTLELQAANRRLEDEIVEKVRAERESREKSEFLDTVINSIEHGLVVVDAADYTVKLANSAIAKGRNLDGMRCHQLLHGSNLPCIGKVTACPLHKVKETKRPIVTQHNHVGPDGSPRYVEIHSYPVFNDKGDVVQIIDNIMDVTKRKEAEKAIVDAKDMAEATNRLMSEFLDTVSHELRTPMTSVHGFAKLIQKTFKTKLKERLEDDPSLLKPAERIEENIAIILTESERLSNLINDHLDLSKLQSGRMDWRQEKINPADLVARVGVATASLFEDKPIKFEAEVEEELPSLQGDPDRLLQVLINLVSNAEKFTKEGKITCRALRTGDDVVFSVSDTGIGIPKDQQELIFSKFRQVQNKIGGKPSGTGLGLAISKEIVTHHGGRIWVESTPGEGSTFFFSVPA</sequence>
<dbReference type="GO" id="GO:0005886">
    <property type="term" value="C:plasma membrane"/>
    <property type="evidence" value="ECO:0007669"/>
    <property type="project" value="TreeGrafter"/>
</dbReference>
<dbReference type="PANTHER" id="PTHR43047:SF72">
    <property type="entry name" value="OSMOSENSING HISTIDINE PROTEIN KINASE SLN1"/>
    <property type="match status" value="1"/>
</dbReference>
<dbReference type="InterPro" id="IPR000700">
    <property type="entry name" value="PAS-assoc_C"/>
</dbReference>
<dbReference type="GO" id="GO:0009927">
    <property type="term" value="F:histidine phosphotransfer kinase activity"/>
    <property type="evidence" value="ECO:0007669"/>
    <property type="project" value="TreeGrafter"/>
</dbReference>
<evidence type="ECO:0000256" key="6">
    <source>
        <dbReference type="SAM" id="Coils"/>
    </source>
</evidence>
<dbReference type="Gene3D" id="1.10.287.130">
    <property type="match status" value="1"/>
</dbReference>
<dbReference type="SMART" id="SM00091">
    <property type="entry name" value="PAS"/>
    <property type="match status" value="1"/>
</dbReference>
<evidence type="ECO:0000259" key="8">
    <source>
        <dbReference type="PROSITE" id="PS50109"/>
    </source>
</evidence>
<keyword evidence="3" id="KW-0597">Phosphoprotein</keyword>
<feature type="domain" description="Histidine kinase" evidence="8">
    <location>
        <begin position="347"/>
        <end position="576"/>
    </location>
</feature>
<keyword evidence="12" id="KW-1185">Reference proteome</keyword>
<dbReference type="GO" id="GO:0000155">
    <property type="term" value="F:phosphorelay sensor kinase activity"/>
    <property type="evidence" value="ECO:0007669"/>
    <property type="project" value="InterPro"/>
</dbReference>
<feature type="domain" description="PAC" evidence="10">
    <location>
        <begin position="271"/>
        <end position="329"/>
    </location>
</feature>
<dbReference type="Pfam" id="PF08448">
    <property type="entry name" value="PAS_4"/>
    <property type="match status" value="1"/>
</dbReference>
<dbReference type="AlphaFoldDB" id="A0A6I6JU30"/>
<dbReference type="Gene3D" id="3.30.450.20">
    <property type="entry name" value="PAS domain"/>
    <property type="match status" value="2"/>
</dbReference>
<dbReference type="CDD" id="cd16922">
    <property type="entry name" value="HATPase_EvgS-ArcB-TorS-like"/>
    <property type="match status" value="1"/>
</dbReference>
<name>A0A6I6JU30_9BACT</name>
<reference evidence="11 12" key="1">
    <citation type="submission" date="2019-11" db="EMBL/GenBank/DDBJ databases">
        <authorList>
            <person name="Zheng R.K."/>
            <person name="Sun C.M."/>
        </authorList>
    </citation>
    <scope>NUCLEOTIDE SEQUENCE [LARGE SCALE GENOMIC DNA]</scope>
    <source>
        <strain evidence="11 12">SRB007</strain>
    </source>
</reference>
<dbReference type="SUPFAM" id="SSF55874">
    <property type="entry name" value="ATPase domain of HSP90 chaperone/DNA topoisomerase II/histidine kinase"/>
    <property type="match status" value="1"/>
</dbReference>
<keyword evidence="7" id="KW-0812">Transmembrane</keyword>
<keyword evidence="7" id="KW-0472">Membrane</keyword>
<keyword evidence="5" id="KW-0418">Kinase</keyword>
<dbReference type="PANTHER" id="PTHR43047">
    <property type="entry name" value="TWO-COMPONENT HISTIDINE PROTEIN KINASE"/>
    <property type="match status" value="1"/>
</dbReference>
<feature type="domain" description="PAS" evidence="9">
    <location>
        <begin position="39"/>
        <end position="113"/>
    </location>
</feature>
<dbReference type="SMART" id="SM00086">
    <property type="entry name" value="PAC"/>
    <property type="match status" value="2"/>
</dbReference>
<evidence type="ECO:0000256" key="2">
    <source>
        <dbReference type="ARBA" id="ARBA00012438"/>
    </source>
</evidence>
<comment type="catalytic activity">
    <reaction evidence="1">
        <text>ATP + protein L-histidine = ADP + protein N-phospho-L-histidine.</text>
        <dbReference type="EC" id="2.7.13.3"/>
    </reaction>
</comment>
<evidence type="ECO:0000256" key="7">
    <source>
        <dbReference type="SAM" id="Phobius"/>
    </source>
</evidence>
<dbReference type="Gene3D" id="3.30.565.10">
    <property type="entry name" value="Histidine kinase-like ATPase, C-terminal domain"/>
    <property type="match status" value="1"/>
</dbReference>
<dbReference type="FunFam" id="3.30.565.10:FF:000010">
    <property type="entry name" value="Sensor histidine kinase RcsC"/>
    <property type="match status" value="1"/>
</dbReference>
<dbReference type="SUPFAM" id="SSF47384">
    <property type="entry name" value="Homodimeric domain of signal transducing histidine kinase"/>
    <property type="match status" value="1"/>
</dbReference>
<dbReference type="RefSeq" id="WP_158949236.1">
    <property type="nucleotide sequence ID" value="NZ_CP046400.1"/>
</dbReference>
<feature type="transmembrane region" description="Helical" evidence="7">
    <location>
        <begin position="6"/>
        <end position="28"/>
    </location>
</feature>
<dbReference type="SMART" id="SM00388">
    <property type="entry name" value="HisKA"/>
    <property type="match status" value="1"/>
</dbReference>
<dbReference type="PROSITE" id="PS50112">
    <property type="entry name" value="PAS"/>
    <property type="match status" value="1"/>
</dbReference>
<dbReference type="GO" id="GO:0006355">
    <property type="term" value="P:regulation of DNA-templated transcription"/>
    <property type="evidence" value="ECO:0007669"/>
    <property type="project" value="InterPro"/>
</dbReference>
<evidence type="ECO:0000259" key="9">
    <source>
        <dbReference type="PROSITE" id="PS50112"/>
    </source>
</evidence>
<evidence type="ECO:0000256" key="4">
    <source>
        <dbReference type="ARBA" id="ARBA00022679"/>
    </source>
</evidence>
<evidence type="ECO:0000313" key="11">
    <source>
        <dbReference type="EMBL" id="QGY41204.1"/>
    </source>
</evidence>
<dbReference type="InterPro" id="IPR035965">
    <property type="entry name" value="PAS-like_dom_sf"/>
</dbReference>
<keyword evidence="7" id="KW-1133">Transmembrane helix</keyword>
<evidence type="ECO:0000259" key="10">
    <source>
        <dbReference type="PROSITE" id="PS50113"/>
    </source>
</evidence>
<evidence type="ECO:0000256" key="1">
    <source>
        <dbReference type="ARBA" id="ARBA00000085"/>
    </source>
</evidence>
<evidence type="ECO:0000256" key="3">
    <source>
        <dbReference type="ARBA" id="ARBA00022553"/>
    </source>
</evidence>